<name>A0ACC0ZGS4_9ROSI</name>
<dbReference type="EMBL" id="CM047736">
    <property type="protein sequence ID" value="KAJ0051843.1"/>
    <property type="molecule type" value="Genomic_DNA"/>
</dbReference>
<keyword evidence="2" id="KW-1185">Reference proteome</keyword>
<evidence type="ECO:0000313" key="1">
    <source>
        <dbReference type="EMBL" id="KAJ0051843.1"/>
    </source>
</evidence>
<organism evidence="1 2">
    <name type="scientific">Pistacia integerrima</name>
    <dbReference type="NCBI Taxonomy" id="434235"/>
    <lineage>
        <taxon>Eukaryota</taxon>
        <taxon>Viridiplantae</taxon>
        <taxon>Streptophyta</taxon>
        <taxon>Embryophyta</taxon>
        <taxon>Tracheophyta</taxon>
        <taxon>Spermatophyta</taxon>
        <taxon>Magnoliopsida</taxon>
        <taxon>eudicotyledons</taxon>
        <taxon>Gunneridae</taxon>
        <taxon>Pentapetalae</taxon>
        <taxon>rosids</taxon>
        <taxon>malvids</taxon>
        <taxon>Sapindales</taxon>
        <taxon>Anacardiaceae</taxon>
        <taxon>Pistacia</taxon>
    </lineage>
</organism>
<gene>
    <name evidence="1" type="ORF">Pint_01129</name>
</gene>
<reference evidence="2" key="1">
    <citation type="journal article" date="2023" name="G3 (Bethesda)">
        <title>Genome assembly and association tests identify interacting loci associated with vigor, precocity, and sex in interspecific pistachio rootstocks.</title>
        <authorList>
            <person name="Palmer W."/>
            <person name="Jacygrad E."/>
            <person name="Sagayaradj S."/>
            <person name="Cavanaugh K."/>
            <person name="Han R."/>
            <person name="Bertier L."/>
            <person name="Beede B."/>
            <person name="Kafkas S."/>
            <person name="Golino D."/>
            <person name="Preece J."/>
            <person name="Michelmore R."/>
        </authorList>
    </citation>
    <scope>NUCLEOTIDE SEQUENCE [LARGE SCALE GENOMIC DNA]</scope>
</reference>
<protein>
    <submittedName>
        <fullName evidence="1">Uncharacterized protein</fullName>
    </submittedName>
</protein>
<evidence type="ECO:0000313" key="2">
    <source>
        <dbReference type="Proteomes" id="UP001163603"/>
    </source>
</evidence>
<accession>A0ACC0ZGS4</accession>
<sequence>MEKKNNSTCEKIFKAINISPSFRTIRRISHNPQHPMPSPNPSKPVKPLNTPKNRDGAEVVSIKYDNSSLPAHPNEKLKSKTPPAPKKEATSLMIPVQKKPNTLVPLSSQHGEGRKTGGKDDRVKSNKWGENAEDKFSNFIYHAKKKITATNSHVGERKNTSHVGEQKNDDHFSNYIDRVKHKIRKMSSFVGGSSGSVNARTPPYPGRYIFRRSKNRSASAWGVNGFIKKSEASVKDIHV</sequence>
<proteinExistence type="predicted"/>
<dbReference type="Proteomes" id="UP001163603">
    <property type="component" value="Chromosome 1"/>
</dbReference>
<comment type="caution">
    <text evidence="1">The sequence shown here is derived from an EMBL/GenBank/DDBJ whole genome shotgun (WGS) entry which is preliminary data.</text>
</comment>